<proteinExistence type="predicted"/>
<sequence>YSIQLPSPVQSFTHHSSDFEGRHLFLRVSNLSSINYAYIYIFPPQTWLPEGNNLTVRLTIFYPFLPLTPTLATICKSDQFYFLESLTFPLSNVGL</sequence>
<name>A0A0K2VDV1_LEPSM</name>
<reference evidence="1" key="1">
    <citation type="submission" date="2014-05" db="EMBL/GenBank/DDBJ databases">
        <authorList>
            <person name="Chronopoulou M."/>
        </authorList>
    </citation>
    <scope>NUCLEOTIDE SEQUENCE</scope>
    <source>
        <tissue evidence="1">Whole organism</tissue>
    </source>
</reference>
<protein>
    <submittedName>
        <fullName evidence="1">Uncharacterized protein</fullName>
    </submittedName>
</protein>
<organism evidence="1">
    <name type="scientific">Lepeophtheirus salmonis</name>
    <name type="common">Salmon louse</name>
    <name type="synonym">Caligus salmonis</name>
    <dbReference type="NCBI Taxonomy" id="72036"/>
    <lineage>
        <taxon>Eukaryota</taxon>
        <taxon>Metazoa</taxon>
        <taxon>Ecdysozoa</taxon>
        <taxon>Arthropoda</taxon>
        <taxon>Crustacea</taxon>
        <taxon>Multicrustacea</taxon>
        <taxon>Hexanauplia</taxon>
        <taxon>Copepoda</taxon>
        <taxon>Siphonostomatoida</taxon>
        <taxon>Caligidae</taxon>
        <taxon>Lepeophtheirus</taxon>
    </lineage>
</organism>
<feature type="non-terminal residue" evidence="1">
    <location>
        <position position="1"/>
    </location>
</feature>
<accession>A0A0K2VDV1</accession>
<dbReference type="AlphaFoldDB" id="A0A0K2VDV1"/>
<evidence type="ECO:0000313" key="1">
    <source>
        <dbReference type="EMBL" id="CDW48708.1"/>
    </source>
</evidence>
<dbReference type="EMBL" id="HACA01031347">
    <property type="protein sequence ID" value="CDW48708.1"/>
    <property type="molecule type" value="Transcribed_RNA"/>
</dbReference>